<dbReference type="GO" id="GO:0032259">
    <property type="term" value="P:methylation"/>
    <property type="evidence" value="ECO:0007669"/>
    <property type="project" value="UniProtKB-KW"/>
</dbReference>
<protein>
    <submittedName>
        <fullName evidence="2">Class I SAM-dependent methyltransferase</fullName>
    </submittedName>
</protein>
<dbReference type="OrthoDB" id="9810247at2"/>
<evidence type="ECO:0000313" key="3">
    <source>
        <dbReference type="Proteomes" id="UP000305282"/>
    </source>
</evidence>
<dbReference type="InterPro" id="IPR029063">
    <property type="entry name" value="SAM-dependent_MTases_sf"/>
</dbReference>
<comment type="caution">
    <text evidence="2">The sequence shown here is derived from an EMBL/GenBank/DDBJ whole genome shotgun (WGS) entry which is preliminary data.</text>
</comment>
<organism evidence="2 3">
    <name type="scientific">Candidatus Frankia alpina</name>
    <dbReference type="NCBI Taxonomy" id="2699483"/>
    <lineage>
        <taxon>Bacteria</taxon>
        <taxon>Bacillati</taxon>
        <taxon>Actinomycetota</taxon>
        <taxon>Actinomycetes</taxon>
        <taxon>Frankiales</taxon>
        <taxon>Frankiaceae</taxon>
        <taxon>Frankia</taxon>
    </lineage>
</organism>
<keyword evidence="2" id="KW-0489">Methyltransferase</keyword>
<evidence type="ECO:0000259" key="1">
    <source>
        <dbReference type="Pfam" id="PF08241"/>
    </source>
</evidence>
<dbReference type="InterPro" id="IPR013216">
    <property type="entry name" value="Methyltransf_11"/>
</dbReference>
<dbReference type="AlphaFoldDB" id="A0A4S5ETN0"/>
<dbReference type="Proteomes" id="UP000305282">
    <property type="component" value="Unassembled WGS sequence"/>
</dbReference>
<dbReference type="EMBL" id="SSXH01000030">
    <property type="protein sequence ID" value="THJ75915.1"/>
    <property type="molecule type" value="Genomic_DNA"/>
</dbReference>
<dbReference type="RefSeq" id="WP_136446758.1">
    <property type="nucleotide sequence ID" value="NZ_SSXH01000030.1"/>
</dbReference>
<sequence>MLSRRNLSRYRNERDQLWVNVASSFLAQEGFVNLDRSVFLALTPMYPVLGRLLSPGHADLVRKLWKGRRRAPLFWFDCRKPLPFEARSVDHILCSHYLEHLPPPTAERILADYARVLRPGGTLHVILPDLRYSIDRYVTGEMDADEMLQWQHMRKVEGLRWRTKVVDAVAGLGIEHQWMYDRRTAERRILGAGFKLTDRATPSSDFRRDDPESMHLFGFVPA</sequence>
<reference evidence="2 3" key="1">
    <citation type="submission" date="2019-04" db="EMBL/GenBank/DDBJ databases">
        <title>Draft genome sequences for three unisolated Alnus-infective Frankia Sp+ strains, AgTrS, AiOr and AvVan, the first sequenced Frankia strains able to sporulate in-planta.</title>
        <authorList>
            <person name="Bethencourt L."/>
            <person name="Vautrin F."/>
            <person name="Taib N."/>
            <person name="Dubost A."/>
            <person name="Castro-Garcia L."/>
            <person name="Imbaud O."/>
            <person name="Abrouk D."/>
            <person name="Fournier P."/>
            <person name="Briolay J."/>
            <person name="Nguyen A."/>
            <person name="Normand P."/>
            <person name="Fernandez M.P."/>
            <person name="Brochier-Armanet C."/>
            <person name="Herrera-Belaroussi A."/>
        </authorList>
    </citation>
    <scope>NUCLEOTIDE SEQUENCE [LARGE SCALE GENOMIC DNA]</scope>
    <source>
        <strain evidence="2 3">AvVan</strain>
    </source>
</reference>
<proteinExistence type="predicted"/>
<feature type="domain" description="Methyltransferase type 11" evidence="1">
    <location>
        <begin position="77"/>
        <end position="123"/>
    </location>
</feature>
<gene>
    <name evidence="2" type="ORF">E7Y31_02675</name>
</gene>
<keyword evidence="3" id="KW-1185">Reference proteome</keyword>
<dbReference type="Gene3D" id="3.40.50.150">
    <property type="entry name" value="Vaccinia Virus protein VP39"/>
    <property type="match status" value="1"/>
</dbReference>
<accession>A0A4S5ETN0</accession>
<dbReference type="CDD" id="cd02440">
    <property type="entry name" value="AdoMet_MTases"/>
    <property type="match status" value="1"/>
</dbReference>
<name>A0A4S5ETN0_9ACTN</name>
<evidence type="ECO:0000313" key="2">
    <source>
        <dbReference type="EMBL" id="THJ75915.1"/>
    </source>
</evidence>
<keyword evidence="2" id="KW-0808">Transferase</keyword>
<dbReference type="GO" id="GO:0008757">
    <property type="term" value="F:S-adenosylmethionine-dependent methyltransferase activity"/>
    <property type="evidence" value="ECO:0007669"/>
    <property type="project" value="InterPro"/>
</dbReference>
<dbReference type="Pfam" id="PF08241">
    <property type="entry name" value="Methyltransf_11"/>
    <property type="match status" value="1"/>
</dbReference>
<dbReference type="SUPFAM" id="SSF53335">
    <property type="entry name" value="S-adenosyl-L-methionine-dependent methyltransferases"/>
    <property type="match status" value="1"/>
</dbReference>